<sequence>MLAEPVYKPLFSYVIPEVPSTALHNANDSFLTTLHRPGNKRSCDLIVIFNDDHAWLWQHAPQNKSRYRWSRDTYSVQGVENTKTTVLHLVLCARRFVSVMSSFLHSRVASRVWRYTALKSSFVLLRAASLQPMAASEAAVARAKCSYLTGQ</sequence>
<keyword evidence="2" id="KW-1185">Reference proteome</keyword>
<dbReference type="KEGG" id="ago:AGOS_ACL156W"/>
<evidence type="ECO:0000313" key="2">
    <source>
        <dbReference type="Proteomes" id="UP000000591"/>
    </source>
</evidence>
<dbReference type="HOGENOM" id="CLU_1730993_0_0_1"/>
<organism evidence="1 2">
    <name type="scientific">Eremothecium gossypii (strain ATCC 10895 / CBS 109.51 / FGSC 9923 / NRRL Y-1056)</name>
    <name type="common">Yeast</name>
    <name type="synonym">Ashbya gossypii</name>
    <dbReference type="NCBI Taxonomy" id="284811"/>
    <lineage>
        <taxon>Eukaryota</taxon>
        <taxon>Fungi</taxon>
        <taxon>Dikarya</taxon>
        <taxon>Ascomycota</taxon>
        <taxon>Saccharomycotina</taxon>
        <taxon>Saccharomycetes</taxon>
        <taxon>Saccharomycetales</taxon>
        <taxon>Saccharomycetaceae</taxon>
        <taxon>Eremothecium</taxon>
    </lineage>
</organism>
<name>Q75CS5_EREGS</name>
<dbReference type="InParanoid" id="Q75CS5"/>
<accession>Q75CS5</accession>
<dbReference type="EMBL" id="AE016816">
    <property type="protein sequence ID" value="AAS51072.1"/>
    <property type="molecule type" value="Genomic_DNA"/>
</dbReference>
<reference evidence="1 2" key="1">
    <citation type="journal article" date="2004" name="Science">
        <title>The Ashbya gossypii genome as a tool for mapping the ancient Saccharomyces cerevisiae genome.</title>
        <authorList>
            <person name="Dietrich F.S."/>
            <person name="Voegeli S."/>
            <person name="Brachat S."/>
            <person name="Lerch A."/>
            <person name="Gates K."/>
            <person name="Steiner S."/>
            <person name="Mohr C."/>
            <person name="Pohlmann R."/>
            <person name="Luedi P."/>
            <person name="Choi S."/>
            <person name="Wing R.A."/>
            <person name="Flavier A."/>
            <person name="Gaffney T.D."/>
            <person name="Philippsen P."/>
        </authorList>
    </citation>
    <scope>NUCLEOTIDE SEQUENCE [LARGE SCALE GENOMIC DNA]</scope>
    <source>
        <strain evidence="2">ATCC 10895 / CBS 109.51 / FGSC 9923 / NRRL Y-1056</strain>
    </source>
</reference>
<gene>
    <name evidence="1" type="ORF">AGOS_ACL156W</name>
</gene>
<dbReference type="RefSeq" id="NP_983248.1">
    <property type="nucleotide sequence ID" value="NM_208601.1"/>
</dbReference>
<proteinExistence type="predicted"/>
<reference evidence="2" key="2">
    <citation type="journal article" date="2013" name="G3 (Bethesda)">
        <title>Genomes of Ashbya fungi isolated from insects reveal four mating-type loci, numerous translocations, lack of transposons, and distinct gene duplications.</title>
        <authorList>
            <person name="Dietrich F.S."/>
            <person name="Voegeli S."/>
            <person name="Kuo S."/>
            <person name="Philippsen P."/>
        </authorList>
    </citation>
    <scope>GENOME REANNOTATION</scope>
    <source>
        <strain evidence="2">ATCC 10895 / CBS 109.51 / FGSC 9923 / NRRL Y-1056</strain>
    </source>
</reference>
<dbReference type="GeneID" id="4619368"/>
<evidence type="ECO:0000313" key="1">
    <source>
        <dbReference type="EMBL" id="AAS51072.1"/>
    </source>
</evidence>
<dbReference type="Proteomes" id="UP000000591">
    <property type="component" value="Chromosome III"/>
</dbReference>
<protein>
    <submittedName>
        <fullName evidence="1">ACL156Wp</fullName>
    </submittedName>
</protein>
<dbReference type="AlphaFoldDB" id="Q75CS5"/>